<dbReference type="InterPro" id="IPR010982">
    <property type="entry name" value="Lambda_DNA-bd_dom_sf"/>
</dbReference>
<feature type="region of interest" description="Disordered" evidence="14">
    <location>
        <begin position="277"/>
        <end position="327"/>
    </location>
</feature>
<keyword evidence="5" id="KW-0812">Transmembrane</keyword>
<evidence type="ECO:0000256" key="4">
    <source>
        <dbReference type="ARBA" id="ARBA00013109"/>
    </source>
</evidence>
<evidence type="ECO:0000256" key="9">
    <source>
        <dbReference type="ARBA" id="ARBA00023244"/>
    </source>
</evidence>
<evidence type="ECO:0000256" key="12">
    <source>
        <dbReference type="ARBA" id="ARBA00048617"/>
    </source>
</evidence>
<feature type="compositionally biased region" description="Acidic residues" evidence="14">
    <location>
        <begin position="309"/>
        <end position="318"/>
    </location>
</feature>
<dbReference type="InterPro" id="IPR036108">
    <property type="entry name" value="4pyrrol_syn_uPrphyn_synt_sf"/>
</dbReference>
<comment type="caution">
    <text evidence="16">The sequence shown here is derived from an EMBL/GenBank/DDBJ whole genome shotgun (WGS) entry which is preliminary data.</text>
</comment>
<dbReference type="OrthoDB" id="7163809at2"/>
<dbReference type="CDD" id="cd06578">
    <property type="entry name" value="HemD"/>
    <property type="match status" value="1"/>
</dbReference>
<dbReference type="Gene3D" id="3.40.50.10090">
    <property type="match status" value="2"/>
</dbReference>
<dbReference type="AlphaFoldDB" id="A0A3S2Z7F8"/>
<gene>
    <name evidence="16" type="ORF">EOI86_14500</name>
</gene>
<evidence type="ECO:0000256" key="14">
    <source>
        <dbReference type="SAM" id="MobiDB-lite"/>
    </source>
</evidence>
<dbReference type="EMBL" id="SADE01000002">
    <property type="protein sequence ID" value="RVU36412.1"/>
    <property type="molecule type" value="Genomic_DNA"/>
</dbReference>
<evidence type="ECO:0000313" key="16">
    <source>
        <dbReference type="EMBL" id="RVU36412.1"/>
    </source>
</evidence>
<comment type="subcellular location">
    <subcellularLocation>
        <location evidence="1">Membrane</location>
    </subcellularLocation>
</comment>
<evidence type="ECO:0000256" key="6">
    <source>
        <dbReference type="ARBA" id="ARBA00022989"/>
    </source>
</evidence>
<evidence type="ECO:0000256" key="3">
    <source>
        <dbReference type="ARBA" id="ARBA00008133"/>
    </source>
</evidence>
<evidence type="ECO:0000256" key="10">
    <source>
        <dbReference type="ARBA" id="ARBA00037589"/>
    </source>
</evidence>
<evidence type="ECO:0000259" key="15">
    <source>
        <dbReference type="Pfam" id="PF02602"/>
    </source>
</evidence>
<keyword evidence="6" id="KW-1133">Transmembrane helix</keyword>
<dbReference type="Gene3D" id="1.10.260.40">
    <property type="entry name" value="lambda repressor-like DNA-binding domains"/>
    <property type="match status" value="1"/>
</dbReference>
<evidence type="ECO:0000256" key="8">
    <source>
        <dbReference type="ARBA" id="ARBA00023239"/>
    </source>
</evidence>
<organism evidence="16 17">
    <name type="scientific">Hwanghaeella grinnelliae</name>
    <dbReference type="NCBI Taxonomy" id="2500179"/>
    <lineage>
        <taxon>Bacteria</taxon>
        <taxon>Pseudomonadati</taxon>
        <taxon>Pseudomonadota</taxon>
        <taxon>Alphaproteobacteria</taxon>
        <taxon>Rhodospirillales</taxon>
        <taxon>Rhodospirillaceae</taxon>
        <taxon>Hwanghaeella</taxon>
    </lineage>
</organism>
<evidence type="ECO:0000256" key="13">
    <source>
        <dbReference type="RuleBase" id="RU366031"/>
    </source>
</evidence>
<accession>A0A3S2Z7F8</accession>
<comment type="catalytic activity">
    <reaction evidence="12 13">
        <text>hydroxymethylbilane = uroporphyrinogen III + H2O</text>
        <dbReference type="Rhea" id="RHEA:18965"/>
        <dbReference type="ChEBI" id="CHEBI:15377"/>
        <dbReference type="ChEBI" id="CHEBI:57308"/>
        <dbReference type="ChEBI" id="CHEBI:57845"/>
        <dbReference type="EC" id="4.2.1.75"/>
    </reaction>
</comment>
<evidence type="ECO:0000256" key="5">
    <source>
        <dbReference type="ARBA" id="ARBA00022692"/>
    </source>
</evidence>
<comment type="similarity">
    <text evidence="3 13">Belongs to the uroporphyrinogen-III synthase family.</text>
</comment>
<dbReference type="GO" id="GO:0004852">
    <property type="term" value="F:uroporphyrinogen-III synthase activity"/>
    <property type="evidence" value="ECO:0007669"/>
    <property type="project" value="UniProtKB-UniRule"/>
</dbReference>
<evidence type="ECO:0000313" key="17">
    <source>
        <dbReference type="Proteomes" id="UP000287447"/>
    </source>
</evidence>
<feature type="domain" description="Tetrapyrrole biosynthesis uroporphyrinogen III synthase" evidence="15">
    <location>
        <begin position="31"/>
        <end position="246"/>
    </location>
</feature>
<sequence length="810" mass="84332">MTVAAPGGNNSHDDRPVPTVWIPRPQEDAEALAEALVAEGIRPLIAPVMTIAYRQVDVLLDGVGAVLFTSANGVRAFVRQSSRRDLTVYAVGANTGDEARTSGFADVQVAGGDVDILADFIAGHRKPADGALLHVAGSERAGDLAELLRQRGFLVDRRVLYDAVTVEVLPDTVAQALDDGAVDAVALFSPRTARIVCDLLVKAERQDAAPGLTVLCLSANVAEAAKALDWQEIVIAEAPDRASLLQAVRLALQTRPAQAADTPNVIQDAKVEEAANGPWGSIAGSVEGSEAPLPGETMNDTKDTVPDETPGDAPEEAANEPPAVSSVERLPDAETVIERFGGIRPMAQKLGVTPSTIQGWKSRNHIPETRWGEVQAVAEREGVSLNIDGEQVRKADELPPVAQQAEGETIETKAEETVAADDAKEPEKRPEAAPAPSVAAVPAAPRKASGLAWIAMIVALASGAGLVTQSYWRPAIESSLNAHLSQFFGPPPAPPSAPPDATLAESVDALQARIDALEKRPVPQPTEAGGPVDVEGALAPLSDRLAALEDAMATAPATSADQVNLTPLNQAIDALRSRVNAMDTRSDDSLEAFRAELSTFADQFDAIRSGIETVTDRVAAVERRLAQIESAYGGPSGSEAALVLTVGQLDSLMAASEPFGGTLQDIAALAPDDAAVQDAVAALEPMKDAVIPSRADIIDAFADVAPVVDRVERVAGAEGWVDETLAELRGLVSIRRTDSSESAPAASRAEAALENGDLAGAVAAVEPLAGEDVAIADWVKKAKQRIAASAALKGLRDAALARLRMAATGG</sequence>
<keyword evidence="8 13" id="KW-0456">Lyase</keyword>
<comment type="function">
    <text evidence="10 13">Catalyzes cyclization of the linear tetrapyrrole, hydroxymethylbilane, to the macrocyclic uroporphyrinogen III.</text>
</comment>
<dbReference type="SUPFAM" id="SSF69618">
    <property type="entry name" value="HemD-like"/>
    <property type="match status" value="1"/>
</dbReference>
<name>A0A3S2Z7F8_9PROT</name>
<evidence type="ECO:0000256" key="7">
    <source>
        <dbReference type="ARBA" id="ARBA00023136"/>
    </source>
</evidence>
<keyword evidence="7" id="KW-0472">Membrane</keyword>
<evidence type="ECO:0000256" key="11">
    <source>
        <dbReference type="ARBA" id="ARBA00040167"/>
    </source>
</evidence>
<protein>
    <recommendedName>
        <fullName evidence="11 13">Uroporphyrinogen-III synthase</fullName>
        <ecNumber evidence="4 13">4.2.1.75</ecNumber>
    </recommendedName>
</protein>
<dbReference type="GO" id="GO:0016020">
    <property type="term" value="C:membrane"/>
    <property type="evidence" value="ECO:0007669"/>
    <property type="project" value="UniProtKB-SubCell"/>
</dbReference>
<feature type="region of interest" description="Disordered" evidence="14">
    <location>
        <begin position="417"/>
        <end position="437"/>
    </location>
</feature>
<dbReference type="Proteomes" id="UP000287447">
    <property type="component" value="Unassembled WGS sequence"/>
</dbReference>
<dbReference type="EC" id="4.2.1.75" evidence="4 13"/>
<dbReference type="Pfam" id="PF09731">
    <property type="entry name" value="Mitofilin"/>
    <property type="match status" value="1"/>
</dbReference>
<dbReference type="NCBIfam" id="NF046037">
    <property type="entry name" value="carphisopro"/>
    <property type="match status" value="1"/>
</dbReference>
<keyword evidence="17" id="KW-1185">Reference proteome</keyword>
<dbReference type="GO" id="GO:0003677">
    <property type="term" value="F:DNA binding"/>
    <property type="evidence" value="ECO:0007669"/>
    <property type="project" value="InterPro"/>
</dbReference>
<evidence type="ECO:0000256" key="1">
    <source>
        <dbReference type="ARBA" id="ARBA00004370"/>
    </source>
</evidence>
<dbReference type="UniPathway" id="UPA00251">
    <property type="reaction ID" value="UER00320"/>
</dbReference>
<keyword evidence="9 13" id="KW-0627">Porphyrin biosynthesis</keyword>
<reference evidence="17" key="1">
    <citation type="submission" date="2019-01" db="EMBL/GenBank/DDBJ databases">
        <title>Gri0909 isolated from a small marine red alga.</title>
        <authorList>
            <person name="Kim J."/>
            <person name="Jeong S.E."/>
            <person name="Jeon C.O."/>
        </authorList>
    </citation>
    <scope>NUCLEOTIDE SEQUENCE [LARGE SCALE GENOMIC DNA]</scope>
    <source>
        <strain evidence="17">Gri0909</strain>
    </source>
</reference>
<feature type="compositionally biased region" description="Basic and acidic residues" evidence="14">
    <location>
        <begin position="417"/>
        <end position="431"/>
    </location>
</feature>
<dbReference type="InterPro" id="IPR003754">
    <property type="entry name" value="4pyrrol_synth_uPrphyn_synth"/>
</dbReference>
<dbReference type="InterPro" id="IPR059216">
    <property type="entry name" value="LeuA_carph_isopro_dom"/>
</dbReference>
<proteinExistence type="inferred from homology"/>
<dbReference type="Pfam" id="PF02602">
    <property type="entry name" value="HEM4"/>
    <property type="match status" value="1"/>
</dbReference>
<dbReference type="GO" id="GO:0006782">
    <property type="term" value="P:protoporphyrinogen IX biosynthetic process"/>
    <property type="evidence" value="ECO:0007669"/>
    <property type="project" value="UniProtKB-UniRule"/>
</dbReference>
<dbReference type="InterPro" id="IPR039793">
    <property type="entry name" value="UROS/Hem4"/>
</dbReference>
<dbReference type="PANTHER" id="PTHR38042:SF1">
    <property type="entry name" value="UROPORPHYRINOGEN-III SYNTHASE, CHLOROPLASTIC"/>
    <property type="match status" value="1"/>
</dbReference>
<dbReference type="GO" id="GO:0006780">
    <property type="term" value="P:uroporphyrinogen III biosynthetic process"/>
    <property type="evidence" value="ECO:0007669"/>
    <property type="project" value="UniProtKB-UniRule"/>
</dbReference>
<dbReference type="PANTHER" id="PTHR38042">
    <property type="entry name" value="UROPORPHYRINOGEN-III SYNTHASE, CHLOROPLASTIC"/>
    <property type="match status" value="1"/>
</dbReference>
<comment type="pathway">
    <text evidence="2 13">Porphyrin-containing compound metabolism; protoporphyrin-IX biosynthesis; coproporphyrinogen-III from 5-aminolevulinate: step 3/4.</text>
</comment>
<evidence type="ECO:0000256" key="2">
    <source>
        <dbReference type="ARBA" id="ARBA00004772"/>
    </source>
</evidence>
<dbReference type="InterPro" id="IPR019133">
    <property type="entry name" value="MIC60"/>
</dbReference>
<dbReference type="RefSeq" id="WP_127765888.1">
    <property type="nucleotide sequence ID" value="NZ_SADE01000002.1"/>
</dbReference>